<evidence type="ECO:0000259" key="2">
    <source>
        <dbReference type="Pfam" id="PF08450"/>
    </source>
</evidence>
<dbReference type="AlphaFoldDB" id="A0A382JJR1"/>
<reference evidence="3" key="1">
    <citation type="submission" date="2018-05" db="EMBL/GenBank/DDBJ databases">
        <authorList>
            <person name="Lanie J.A."/>
            <person name="Ng W.-L."/>
            <person name="Kazmierczak K.M."/>
            <person name="Andrzejewski T.M."/>
            <person name="Davidsen T.M."/>
            <person name="Wayne K.J."/>
            <person name="Tettelin H."/>
            <person name="Glass J.I."/>
            <person name="Rusch D."/>
            <person name="Podicherti R."/>
            <person name="Tsui H.-C.T."/>
            <person name="Winkler M.E."/>
        </authorList>
    </citation>
    <scope>NUCLEOTIDE SEQUENCE</scope>
</reference>
<dbReference type="Pfam" id="PF08450">
    <property type="entry name" value="SGL"/>
    <property type="match status" value="1"/>
</dbReference>
<proteinExistence type="inferred from homology"/>
<dbReference type="PANTHER" id="PTHR10907">
    <property type="entry name" value="REGUCALCIN"/>
    <property type="match status" value="1"/>
</dbReference>
<dbReference type="PRINTS" id="PR01790">
    <property type="entry name" value="SMP30FAMILY"/>
</dbReference>
<dbReference type="GO" id="GO:0004341">
    <property type="term" value="F:gluconolactonase activity"/>
    <property type="evidence" value="ECO:0007669"/>
    <property type="project" value="TreeGrafter"/>
</dbReference>
<gene>
    <name evidence="3" type="ORF">METZ01_LOCUS264436</name>
</gene>
<dbReference type="InterPro" id="IPR005511">
    <property type="entry name" value="SMP-30"/>
</dbReference>
<evidence type="ECO:0000313" key="3">
    <source>
        <dbReference type="EMBL" id="SVC11582.1"/>
    </source>
</evidence>
<comment type="similarity">
    <text evidence="1">Belongs to the SMP-30/CGR1 family.</text>
</comment>
<dbReference type="SUPFAM" id="SSF63829">
    <property type="entry name" value="Calcium-dependent phosphotriesterase"/>
    <property type="match status" value="1"/>
</dbReference>
<accession>A0A382JJR1</accession>
<dbReference type="PANTHER" id="PTHR10907:SF47">
    <property type="entry name" value="REGUCALCIN"/>
    <property type="match status" value="1"/>
</dbReference>
<dbReference type="InterPro" id="IPR011042">
    <property type="entry name" value="6-blade_b-propeller_TolB-like"/>
</dbReference>
<evidence type="ECO:0000256" key="1">
    <source>
        <dbReference type="ARBA" id="ARBA00008853"/>
    </source>
</evidence>
<name>A0A382JJR1_9ZZZZ</name>
<sequence>MHEVDLLVDGLDFGEGPRWRDGQLWYSDFFQHRVYTVTADGQRETVLDLGEEQPSGLGWLPDGDLLVVGMLGRQILRYDGTEVRVHAELGHIATSHCNDMVVDRRGNAYVGNFGFDYGAGQAPAGAALALVRPDGSTLAVAEDLQFPNGAVITPDGTTLVVGETFGSRYCAFTVATDGTLSDRRIWAEVPGRMPDGCCLDTAGGIWFADAIRPEVVRVVEGGEITDVVEVPQRAFACMLGGDQGTTLFVITAPSDPQAGLRPGQGAVWAVEVDSQHAGLP</sequence>
<feature type="domain" description="SMP-30/Gluconolactonase/LRE-like region" evidence="2">
    <location>
        <begin position="13"/>
        <end position="252"/>
    </location>
</feature>
<dbReference type="EMBL" id="UINC01074414">
    <property type="protein sequence ID" value="SVC11582.1"/>
    <property type="molecule type" value="Genomic_DNA"/>
</dbReference>
<dbReference type="Gene3D" id="2.120.10.30">
    <property type="entry name" value="TolB, C-terminal domain"/>
    <property type="match status" value="1"/>
</dbReference>
<dbReference type="InterPro" id="IPR013658">
    <property type="entry name" value="SGL"/>
</dbReference>
<dbReference type="GO" id="GO:0005509">
    <property type="term" value="F:calcium ion binding"/>
    <property type="evidence" value="ECO:0007669"/>
    <property type="project" value="TreeGrafter"/>
</dbReference>
<dbReference type="GO" id="GO:0019853">
    <property type="term" value="P:L-ascorbic acid biosynthetic process"/>
    <property type="evidence" value="ECO:0007669"/>
    <property type="project" value="TreeGrafter"/>
</dbReference>
<organism evidence="3">
    <name type="scientific">marine metagenome</name>
    <dbReference type="NCBI Taxonomy" id="408172"/>
    <lineage>
        <taxon>unclassified sequences</taxon>
        <taxon>metagenomes</taxon>
        <taxon>ecological metagenomes</taxon>
    </lineage>
</organism>
<protein>
    <recommendedName>
        <fullName evidence="2">SMP-30/Gluconolactonase/LRE-like region domain-containing protein</fullName>
    </recommendedName>
</protein>